<dbReference type="InterPro" id="IPR030678">
    <property type="entry name" value="Peptide/Ni-bd"/>
</dbReference>
<evidence type="ECO:0000259" key="4">
    <source>
        <dbReference type="Pfam" id="PF00496"/>
    </source>
</evidence>
<dbReference type="EMBL" id="MRWE01000005">
    <property type="protein sequence ID" value="ORJ26717.1"/>
    <property type="molecule type" value="Genomic_DNA"/>
</dbReference>
<dbReference type="PANTHER" id="PTHR30290:SF9">
    <property type="entry name" value="OLIGOPEPTIDE-BINDING PROTEIN APPA"/>
    <property type="match status" value="1"/>
</dbReference>
<protein>
    <recommendedName>
        <fullName evidence="4">Solute-binding protein family 5 domain-containing protein</fullName>
    </recommendedName>
</protein>
<dbReference type="STRING" id="1646377.BS640_04750"/>
<evidence type="ECO:0000313" key="6">
    <source>
        <dbReference type="Proteomes" id="UP000192536"/>
    </source>
</evidence>
<dbReference type="Gene3D" id="3.10.105.10">
    <property type="entry name" value="Dipeptide-binding Protein, Domain 3"/>
    <property type="match status" value="1"/>
</dbReference>
<gene>
    <name evidence="5" type="ORF">BS640_04750</name>
</gene>
<dbReference type="PANTHER" id="PTHR30290">
    <property type="entry name" value="PERIPLASMIC BINDING COMPONENT OF ABC TRANSPORTER"/>
    <property type="match status" value="1"/>
</dbReference>
<sequence length="481" mass="52954">MTIASTPVFTVVQPSAVLADPHILSDIRDRRSIIDSIYDSLVRRDDHGQFIPWLATHWRVENKGLRWCFNLRTDVIFHNGSALTAQDAAGSLRRALSADMPGELGTEGVLRGYLEGAKIAATDDSVLIVETLSPFGDLLDLLVDIPVVETSSLPKLIGSGPYRASSQQPGKVVLQAFNPHWAGPPPAQSLVWLAEPDAKRRLALLQQGKVDLAVDTPAHYVTGSHDNFQILKRKSTLCVIFLFNLFSGPLQDVRIRKALNYAINLTDIINDPAIAAGQAAPLAGPLSPRHAGTPADLCAYAYNQQKARELLAEAGYAQGLTLEFSLPATFPDESIPLAERIAQQLKDVGITANLTVYHDRPAYAHRVRDKQFGDVACFDSSPASAWRVYIEKLDSRRQGPWWQGYHSETLNALLNEIAATQHAEQRQALLAQAFTLVHHDAPWLFLYAPDNHWTLGEKAKGWQPTFEGRVRIIANPDGGTH</sequence>
<dbReference type="RefSeq" id="WP_017492835.1">
    <property type="nucleotide sequence ID" value="NZ_CAUQAZ010000215.1"/>
</dbReference>
<dbReference type="Pfam" id="PF00496">
    <property type="entry name" value="SBP_bac_5"/>
    <property type="match status" value="1"/>
</dbReference>
<reference evidence="5 6" key="1">
    <citation type="journal article" date="2017" name="Int. J. Syst. Evol. Microbiol.">
        <title>Rouxiella badensis sp. nov. and Rouxiella silvae sp. nov. isolated from peat bog soil in Germany and emendation of the genus description.</title>
        <authorList>
            <person name="Le Fleche-Mateos A."/>
            <person name="Kugler J.H."/>
            <person name="Hansen S.H."/>
            <person name="Syldatk C."/>
            <person name="Hausmann R."/>
            <person name="Lomprez F."/>
            <person name="Vandenbogaert M."/>
            <person name="Manuguerra J.C."/>
            <person name="Grimont P.A."/>
        </authorList>
    </citation>
    <scope>NUCLEOTIDE SEQUENCE [LARGE SCALE GENOMIC DNA]</scope>
    <source>
        <strain evidence="5 6">DSM 100043</strain>
    </source>
</reference>
<evidence type="ECO:0000313" key="5">
    <source>
        <dbReference type="EMBL" id="ORJ26717.1"/>
    </source>
</evidence>
<dbReference type="GO" id="GO:0043190">
    <property type="term" value="C:ATP-binding cassette (ABC) transporter complex"/>
    <property type="evidence" value="ECO:0007669"/>
    <property type="project" value="InterPro"/>
</dbReference>
<dbReference type="GO" id="GO:0030288">
    <property type="term" value="C:outer membrane-bounded periplasmic space"/>
    <property type="evidence" value="ECO:0007669"/>
    <property type="project" value="UniProtKB-ARBA"/>
</dbReference>
<dbReference type="Proteomes" id="UP000192536">
    <property type="component" value="Unassembled WGS sequence"/>
</dbReference>
<evidence type="ECO:0000256" key="1">
    <source>
        <dbReference type="ARBA" id="ARBA00005695"/>
    </source>
</evidence>
<proteinExistence type="inferred from homology"/>
<comment type="caution">
    <text evidence="5">The sequence shown here is derived from an EMBL/GenBank/DDBJ whole genome shotgun (WGS) entry which is preliminary data.</text>
</comment>
<organism evidence="5 6">
    <name type="scientific">Rouxiella badensis</name>
    <dbReference type="NCBI Taxonomy" id="1646377"/>
    <lineage>
        <taxon>Bacteria</taxon>
        <taxon>Pseudomonadati</taxon>
        <taxon>Pseudomonadota</taxon>
        <taxon>Gammaproteobacteria</taxon>
        <taxon>Enterobacterales</taxon>
        <taxon>Yersiniaceae</taxon>
        <taxon>Rouxiella</taxon>
    </lineage>
</organism>
<dbReference type="SUPFAM" id="SSF53850">
    <property type="entry name" value="Periplasmic binding protein-like II"/>
    <property type="match status" value="1"/>
</dbReference>
<dbReference type="InterPro" id="IPR000914">
    <property type="entry name" value="SBP_5_dom"/>
</dbReference>
<dbReference type="PIRSF" id="PIRSF002741">
    <property type="entry name" value="MppA"/>
    <property type="match status" value="1"/>
</dbReference>
<evidence type="ECO:0000256" key="3">
    <source>
        <dbReference type="ARBA" id="ARBA00022729"/>
    </source>
</evidence>
<dbReference type="Gene3D" id="3.40.190.10">
    <property type="entry name" value="Periplasmic binding protein-like II"/>
    <property type="match status" value="1"/>
</dbReference>
<comment type="similarity">
    <text evidence="1">Belongs to the bacterial solute-binding protein 5 family.</text>
</comment>
<dbReference type="GO" id="GO:0015833">
    <property type="term" value="P:peptide transport"/>
    <property type="evidence" value="ECO:0007669"/>
    <property type="project" value="TreeGrafter"/>
</dbReference>
<keyword evidence="6" id="KW-1185">Reference proteome</keyword>
<keyword evidence="2" id="KW-0813">Transport</keyword>
<dbReference type="InterPro" id="IPR039424">
    <property type="entry name" value="SBP_5"/>
</dbReference>
<dbReference type="AlphaFoldDB" id="A0A1X0WIV2"/>
<feature type="domain" description="Solute-binding protein family 5" evidence="4">
    <location>
        <begin position="50"/>
        <end position="372"/>
    </location>
</feature>
<name>A0A1X0WIV2_9GAMM</name>
<keyword evidence="3" id="KW-0732">Signal</keyword>
<dbReference type="GO" id="GO:1904680">
    <property type="term" value="F:peptide transmembrane transporter activity"/>
    <property type="evidence" value="ECO:0007669"/>
    <property type="project" value="TreeGrafter"/>
</dbReference>
<accession>A0A1X0WIV2</accession>
<evidence type="ECO:0000256" key="2">
    <source>
        <dbReference type="ARBA" id="ARBA00022448"/>
    </source>
</evidence>